<dbReference type="AlphaFoldDB" id="A0A165MK87"/>
<accession>A0A165MK87</accession>
<gene>
    <name evidence="1" type="ORF">DAEQUDRAFT_730964</name>
</gene>
<organism evidence="1 2">
    <name type="scientific">Daedalea quercina L-15889</name>
    <dbReference type="NCBI Taxonomy" id="1314783"/>
    <lineage>
        <taxon>Eukaryota</taxon>
        <taxon>Fungi</taxon>
        <taxon>Dikarya</taxon>
        <taxon>Basidiomycota</taxon>
        <taxon>Agaricomycotina</taxon>
        <taxon>Agaricomycetes</taxon>
        <taxon>Polyporales</taxon>
        <taxon>Fomitopsis</taxon>
    </lineage>
</organism>
<protein>
    <submittedName>
        <fullName evidence="1">Uncharacterized protein</fullName>
    </submittedName>
</protein>
<dbReference type="EMBL" id="KV429099">
    <property type="protein sequence ID" value="KZT65796.1"/>
    <property type="molecule type" value="Genomic_DNA"/>
</dbReference>
<name>A0A165MK87_9APHY</name>
<reference evidence="1 2" key="1">
    <citation type="journal article" date="2016" name="Mol. Biol. Evol.">
        <title>Comparative Genomics of Early-Diverging Mushroom-Forming Fungi Provides Insights into the Origins of Lignocellulose Decay Capabilities.</title>
        <authorList>
            <person name="Nagy L.G."/>
            <person name="Riley R."/>
            <person name="Tritt A."/>
            <person name="Adam C."/>
            <person name="Daum C."/>
            <person name="Floudas D."/>
            <person name="Sun H."/>
            <person name="Yadav J.S."/>
            <person name="Pangilinan J."/>
            <person name="Larsson K.H."/>
            <person name="Matsuura K."/>
            <person name="Barry K."/>
            <person name="Labutti K."/>
            <person name="Kuo R."/>
            <person name="Ohm R.A."/>
            <person name="Bhattacharya S.S."/>
            <person name="Shirouzu T."/>
            <person name="Yoshinaga Y."/>
            <person name="Martin F.M."/>
            <person name="Grigoriev I.V."/>
            <person name="Hibbett D.S."/>
        </authorList>
    </citation>
    <scope>NUCLEOTIDE SEQUENCE [LARGE SCALE GENOMIC DNA]</scope>
    <source>
        <strain evidence="1 2">L-15889</strain>
    </source>
</reference>
<dbReference type="Proteomes" id="UP000076727">
    <property type="component" value="Unassembled WGS sequence"/>
</dbReference>
<proteinExistence type="predicted"/>
<sequence>MKSGSLPLASTSGYASPLPHFGTIHAESRKIFNKVPASKIRHLSFDLSFVSLGIRTGYLFDAFAISGPGRGATLLIDLLASLRQV</sequence>
<dbReference type="OrthoDB" id="3267419at2759"/>
<evidence type="ECO:0000313" key="1">
    <source>
        <dbReference type="EMBL" id="KZT65796.1"/>
    </source>
</evidence>
<keyword evidence="2" id="KW-1185">Reference proteome</keyword>
<evidence type="ECO:0000313" key="2">
    <source>
        <dbReference type="Proteomes" id="UP000076727"/>
    </source>
</evidence>